<dbReference type="AlphaFoldDB" id="A0A9Q0TS14"/>
<evidence type="ECO:0000256" key="9">
    <source>
        <dbReference type="SAM" id="MobiDB-lite"/>
    </source>
</evidence>
<name>A0A9Q0TS14_9ROSI</name>
<dbReference type="EMBL" id="JAPFFM010000014">
    <property type="protein sequence ID" value="KAJ6716754.1"/>
    <property type="molecule type" value="Genomic_DNA"/>
</dbReference>
<evidence type="ECO:0000256" key="1">
    <source>
        <dbReference type="ARBA" id="ARBA00004141"/>
    </source>
</evidence>
<keyword evidence="5 10" id="KW-0812">Transmembrane</keyword>
<keyword evidence="13" id="KW-1185">Reference proteome</keyword>
<accession>A0A9Q0TS14</accession>
<evidence type="ECO:0000256" key="2">
    <source>
        <dbReference type="ARBA" id="ARBA00010992"/>
    </source>
</evidence>
<dbReference type="InterPro" id="IPR020846">
    <property type="entry name" value="MFS_dom"/>
</dbReference>
<evidence type="ECO:0000256" key="7">
    <source>
        <dbReference type="ARBA" id="ARBA00022989"/>
    </source>
</evidence>
<dbReference type="InterPro" id="IPR003663">
    <property type="entry name" value="Sugar/inositol_transpt"/>
</dbReference>
<evidence type="ECO:0000313" key="12">
    <source>
        <dbReference type="EMBL" id="KAJ6716754.1"/>
    </source>
</evidence>
<comment type="subcellular location">
    <subcellularLocation>
        <location evidence="1">Membrane</location>
        <topology evidence="1">Multi-pass membrane protein</topology>
    </subcellularLocation>
</comment>
<evidence type="ECO:0000256" key="6">
    <source>
        <dbReference type="ARBA" id="ARBA00022847"/>
    </source>
</evidence>
<gene>
    <name evidence="12" type="ORF">OIU74_009310</name>
</gene>
<evidence type="ECO:0000259" key="11">
    <source>
        <dbReference type="PROSITE" id="PS50850"/>
    </source>
</evidence>
<dbReference type="PROSITE" id="PS50850">
    <property type="entry name" value="MFS"/>
    <property type="match status" value="1"/>
</dbReference>
<dbReference type="PANTHER" id="PTHR23500:SF424">
    <property type="entry name" value="POLYOL TRANSPORTER 5"/>
    <property type="match status" value="1"/>
</dbReference>
<dbReference type="GO" id="GO:0016020">
    <property type="term" value="C:membrane"/>
    <property type="evidence" value="ECO:0007669"/>
    <property type="project" value="UniProtKB-SubCell"/>
</dbReference>
<feature type="transmembrane region" description="Helical" evidence="10">
    <location>
        <begin position="398"/>
        <end position="422"/>
    </location>
</feature>
<keyword evidence="3" id="KW-0813">Transport</keyword>
<feature type="compositionally biased region" description="Polar residues" evidence="9">
    <location>
        <begin position="1"/>
        <end position="14"/>
    </location>
</feature>
<reference evidence="12" key="1">
    <citation type="submission" date="2022-11" db="EMBL/GenBank/DDBJ databases">
        <authorList>
            <person name="Hyden B.L."/>
            <person name="Feng K."/>
            <person name="Yates T."/>
            <person name="Jawdy S."/>
            <person name="Smart L.B."/>
            <person name="Muchero W."/>
        </authorList>
    </citation>
    <scope>NUCLEOTIDE SEQUENCE</scope>
    <source>
        <tissue evidence="12">Shoot tip</tissue>
    </source>
</reference>
<feature type="transmembrane region" description="Helical" evidence="10">
    <location>
        <begin position="105"/>
        <end position="127"/>
    </location>
</feature>
<dbReference type="Proteomes" id="UP001151752">
    <property type="component" value="Chromosome 9"/>
</dbReference>
<evidence type="ECO:0000256" key="10">
    <source>
        <dbReference type="SAM" id="Phobius"/>
    </source>
</evidence>
<dbReference type="InterPro" id="IPR005828">
    <property type="entry name" value="MFS_sugar_transport-like"/>
</dbReference>
<dbReference type="Gene3D" id="1.20.1250.20">
    <property type="entry name" value="MFS general substrate transporter like domains"/>
    <property type="match status" value="2"/>
</dbReference>
<feature type="transmembrane region" description="Helical" evidence="10">
    <location>
        <begin position="36"/>
        <end position="54"/>
    </location>
</feature>
<evidence type="ECO:0000313" key="13">
    <source>
        <dbReference type="Proteomes" id="UP001151752"/>
    </source>
</evidence>
<keyword evidence="8 10" id="KW-0472">Membrane</keyword>
<feature type="region of interest" description="Disordered" evidence="9">
    <location>
        <begin position="1"/>
        <end position="27"/>
    </location>
</feature>
<dbReference type="GO" id="GO:0015293">
    <property type="term" value="F:symporter activity"/>
    <property type="evidence" value="ECO:0007669"/>
    <property type="project" value="UniProtKB-KW"/>
</dbReference>
<feature type="transmembrane region" description="Helical" evidence="10">
    <location>
        <begin position="296"/>
        <end position="317"/>
    </location>
</feature>
<feature type="transmembrane region" description="Helical" evidence="10">
    <location>
        <begin position="324"/>
        <end position="344"/>
    </location>
</feature>
<evidence type="ECO:0000256" key="4">
    <source>
        <dbReference type="ARBA" id="ARBA00022597"/>
    </source>
</evidence>
<dbReference type="InterPro" id="IPR005829">
    <property type="entry name" value="Sugar_transporter_CS"/>
</dbReference>
<feature type="transmembrane region" description="Helical" evidence="10">
    <location>
        <begin position="192"/>
        <end position="211"/>
    </location>
</feature>
<sequence>MAGGQSTEGDANPSQPAPDRTLADFGPVKKPKRNRYVLACATLASMTSVLLDNGVMSGADIYIQDDLNISDLQVALLVGTLNLYSLVGSAAAGRTSDWIGRRYTMVMAGAFFFVGSILMGFATNYVFLMVGRFVAGVGGGYALMIAPVYTAEVSSRGFLTSFQEVFNDAGILLGYLSNYAFSKFPTKLGWRFMLGIGAIPSVFLALVVLGMPESPRWLGMKGRLDCNDDVVKVQKQSHGKGVWKELLVDPTPFVRHILICGIGIYFFEQASGIEVIVSYSPRIFEEAGITSSNGKLLATVAVGFTKTVFILVATFLLERIGRRPLFLSSVGGMVLSLTTLGFGLTMIDQSDEKLPWAVALSIAMVLAYVSFFSIGMGPITSVYSSEIFPSRLRAQGKIMGVVVNRVTGEVISTTFFMLYGAITMGGSFFVFAGIAAVAWVFFFVFLPETRTSEDMDVLYDSYIE</sequence>
<feature type="transmembrane region" description="Helical" evidence="10">
    <location>
        <begin position="356"/>
        <end position="377"/>
    </location>
</feature>
<feature type="transmembrane region" description="Helical" evidence="10">
    <location>
        <begin position="74"/>
        <end position="93"/>
    </location>
</feature>
<dbReference type="InterPro" id="IPR045262">
    <property type="entry name" value="STP/PLT_plant"/>
</dbReference>
<proteinExistence type="inferred from homology"/>
<dbReference type="InterPro" id="IPR036259">
    <property type="entry name" value="MFS_trans_sf"/>
</dbReference>
<organism evidence="12 13">
    <name type="scientific">Salix koriyanagi</name>
    <dbReference type="NCBI Taxonomy" id="2511006"/>
    <lineage>
        <taxon>Eukaryota</taxon>
        <taxon>Viridiplantae</taxon>
        <taxon>Streptophyta</taxon>
        <taxon>Embryophyta</taxon>
        <taxon>Tracheophyta</taxon>
        <taxon>Spermatophyta</taxon>
        <taxon>Magnoliopsida</taxon>
        <taxon>eudicotyledons</taxon>
        <taxon>Gunneridae</taxon>
        <taxon>Pentapetalae</taxon>
        <taxon>rosids</taxon>
        <taxon>fabids</taxon>
        <taxon>Malpighiales</taxon>
        <taxon>Salicaceae</taxon>
        <taxon>Saliceae</taxon>
        <taxon>Salix</taxon>
    </lineage>
</organism>
<evidence type="ECO:0000256" key="3">
    <source>
        <dbReference type="ARBA" id="ARBA00022448"/>
    </source>
</evidence>
<comment type="similarity">
    <text evidence="2">Belongs to the major facilitator superfamily. Sugar transporter (TC 2.A.1.1) family.</text>
</comment>
<feature type="transmembrane region" description="Helical" evidence="10">
    <location>
        <begin position="133"/>
        <end position="151"/>
    </location>
</feature>
<dbReference type="Pfam" id="PF00083">
    <property type="entry name" value="Sugar_tr"/>
    <property type="match status" value="1"/>
</dbReference>
<reference evidence="12" key="2">
    <citation type="journal article" date="2023" name="Int. J. Mol. Sci.">
        <title>De Novo Assembly and Annotation of 11 Diverse Shrub Willow (Salix) Genomes Reveals Novel Gene Organization in Sex-Linked Regions.</title>
        <authorList>
            <person name="Hyden B."/>
            <person name="Feng K."/>
            <person name="Yates T.B."/>
            <person name="Jawdy S."/>
            <person name="Cereghino C."/>
            <person name="Smart L.B."/>
            <person name="Muchero W."/>
        </authorList>
    </citation>
    <scope>NUCLEOTIDE SEQUENCE</scope>
    <source>
        <tissue evidence="12">Shoot tip</tissue>
    </source>
</reference>
<dbReference type="PANTHER" id="PTHR23500">
    <property type="entry name" value="SOLUTE CARRIER FAMILY 2, FACILITATED GLUCOSE TRANSPORTER"/>
    <property type="match status" value="1"/>
</dbReference>
<dbReference type="PROSITE" id="PS00216">
    <property type="entry name" value="SUGAR_TRANSPORT_1"/>
    <property type="match status" value="1"/>
</dbReference>
<protein>
    <submittedName>
        <fullName evidence="12">POLYOL TRANSPORTER 5-LIKE</fullName>
    </submittedName>
</protein>
<keyword evidence="7 10" id="KW-1133">Transmembrane helix</keyword>
<keyword evidence="4" id="KW-0762">Sugar transport</keyword>
<dbReference type="SUPFAM" id="SSF103473">
    <property type="entry name" value="MFS general substrate transporter"/>
    <property type="match status" value="1"/>
</dbReference>
<evidence type="ECO:0000256" key="5">
    <source>
        <dbReference type="ARBA" id="ARBA00022692"/>
    </source>
</evidence>
<evidence type="ECO:0000256" key="8">
    <source>
        <dbReference type="ARBA" id="ARBA00023136"/>
    </source>
</evidence>
<dbReference type="PRINTS" id="PR00171">
    <property type="entry name" value="SUGRTRNSPORT"/>
</dbReference>
<feature type="transmembrane region" description="Helical" evidence="10">
    <location>
        <begin position="428"/>
        <end position="446"/>
    </location>
</feature>
<dbReference type="GO" id="GO:0015144">
    <property type="term" value="F:carbohydrate transmembrane transporter activity"/>
    <property type="evidence" value="ECO:0007669"/>
    <property type="project" value="InterPro"/>
</dbReference>
<comment type="caution">
    <text evidence="12">The sequence shown here is derived from an EMBL/GenBank/DDBJ whole genome shotgun (WGS) entry which is preliminary data.</text>
</comment>
<keyword evidence="6" id="KW-0769">Symport</keyword>
<feature type="domain" description="Major facilitator superfamily (MFS) profile" evidence="11">
    <location>
        <begin position="38"/>
        <end position="450"/>
    </location>
</feature>